<evidence type="ECO:0000313" key="8">
    <source>
        <dbReference type="Proteomes" id="UP000249396"/>
    </source>
</evidence>
<dbReference type="GO" id="GO:0005829">
    <property type="term" value="C:cytosol"/>
    <property type="evidence" value="ECO:0007669"/>
    <property type="project" value="TreeGrafter"/>
</dbReference>
<proteinExistence type="inferred from homology"/>
<keyword evidence="4" id="KW-0238">DNA-binding</keyword>
<dbReference type="GO" id="GO:0001217">
    <property type="term" value="F:DNA-binding transcription repressor activity"/>
    <property type="evidence" value="ECO:0007669"/>
    <property type="project" value="TreeGrafter"/>
</dbReference>
<dbReference type="GO" id="GO:0032993">
    <property type="term" value="C:protein-DNA complex"/>
    <property type="evidence" value="ECO:0007669"/>
    <property type="project" value="TreeGrafter"/>
</dbReference>
<comment type="subcellular location">
    <subcellularLocation>
        <location evidence="1">Cytoplasm</location>
        <location evidence="1">Nucleoid</location>
    </subcellularLocation>
</comment>
<dbReference type="GO" id="GO:0009295">
    <property type="term" value="C:nucleoid"/>
    <property type="evidence" value="ECO:0007669"/>
    <property type="project" value="UniProtKB-SubCell"/>
</dbReference>
<organism evidence="7 8">
    <name type="scientific">Candidatus Methylumidiphilus alinenensis</name>
    <dbReference type="NCBI Taxonomy" id="2202197"/>
    <lineage>
        <taxon>Bacteria</taxon>
        <taxon>Pseudomonadati</taxon>
        <taxon>Pseudomonadota</taxon>
        <taxon>Gammaproteobacteria</taxon>
        <taxon>Methylococcales</taxon>
        <taxon>Candidatus Methylumidiphilus</taxon>
    </lineage>
</organism>
<dbReference type="Pfam" id="PF00816">
    <property type="entry name" value="Histone_HNS"/>
    <property type="match status" value="1"/>
</dbReference>
<dbReference type="PANTHER" id="PTHR38097:SF2">
    <property type="entry name" value="DNA-BINDING PROTEIN STPA"/>
    <property type="match status" value="1"/>
</dbReference>
<dbReference type="PANTHER" id="PTHR38097">
    <property type="match status" value="1"/>
</dbReference>
<reference evidence="7 8" key="1">
    <citation type="journal article" date="2018" name="Aquat. Microb. Ecol.">
        <title>Gammaproteobacterial methanotrophs dominate.</title>
        <authorList>
            <person name="Rissanen A.J."/>
            <person name="Saarenheimo J."/>
            <person name="Tiirola M."/>
            <person name="Peura S."/>
            <person name="Aalto S.L."/>
            <person name="Karvinen A."/>
            <person name="Nykanen H."/>
        </authorList>
    </citation>
    <scope>NUCLEOTIDE SEQUENCE [LARGE SCALE GENOMIC DNA]</scope>
    <source>
        <strain evidence="7">AMbin10</strain>
    </source>
</reference>
<evidence type="ECO:0000256" key="3">
    <source>
        <dbReference type="ARBA" id="ARBA00022490"/>
    </source>
</evidence>
<keyword evidence="3" id="KW-0963">Cytoplasm</keyword>
<gene>
    <name evidence="7" type="ORF">DM484_07290</name>
</gene>
<dbReference type="EMBL" id="QJPH01000243">
    <property type="protein sequence ID" value="PZN81959.1"/>
    <property type="molecule type" value="Genomic_DNA"/>
</dbReference>
<dbReference type="SUPFAM" id="SSF81273">
    <property type="entry name" value="H-NS histone-like proteins"/>
    <property type="match status" value="1"/>
</dbReference>
<dbReference type="GO" id="GO:0000976">
    <property type="term" value="F:transcription cis-regulatory region binding"/>
    <property type="evidence" value="ECO:0007669"/>
    <property type="project" value="TreeGrafter"/>
</dbReference>
<dbReference type="GO" id="GO:0003680">
    <property type="term" value="F:minor groove of adenine-thymine-rich DNA binding"/>
    <property type="evidence" value="ECO:0007669"/>
    <property type="project" value="TreeGrafter"/>
</dbReference>
<dbReference type="SMART" id="SM00528">
    <property type="entry name" value="HNS"/>
    <property type="match status" value="1"/>
</dbReference>
<dbReference type="InterPro" id="IPR037150">
    <property type="entry name" value="H-NS_C_dom_sf"/>
</dbReference>
<evidence type="ECO:0000259" key="6">
    <source>
        <dbReference type="SMART" id="SM00528"/>
    </source>
</evidence>
<evidence type="ECO:0000256" key="5">
    <source>
        <dbReference type="SAM" id="MobiDB-lite"/>
    </source>
</evidence>
<evidence type="ECO:0000256" key="1">
    <source>
        <dbReference type="ARBA" id="ARBA00004453"/>
    </source>
</evidence>
<feature type="domain" description="DNA-binding protein H-NS-like C-terminal" evidence="6">
    <location>
        <begin position="64"/>
        <end position="109"/>
    </location>
</feature>
<dbReference type="InterPro" id="IPR027444">
    <property type="entry name" value="H-NS_C_dom"/>
</dbReference>
<feature type="region of interest" description="Disordered" evidence="5">
    <location>
        <begin position="59"/>
        <end position="88"/>
    </location>
</feature>
<sequence length="110" mass="12458">MSENLHELSEAELAKLISSAQKTLRDRQLEKRKEVVAEIKQLAASIGYNVELTEISPENAAGSTRKGTKVPVKYRDPENPKHQWSGRGMQPKWLRELIEQGRSLDEFSVA</sequence>
<evidence type="ECO:0000256" key="2">
    <source>
        <dbReference type="ARBA" id="ARBA00010610"/>
    </source>
</evidence>
<dbReference type="Proteomes" id="UP000249396">
    <property type="component" value="Unassembled WGS sequence"/>
</dbReference>
<dbReference type="AlphaFoldDB" id="A0A2W4RJV7"/>
<evidence type="ECO:0000313" key="7">
    <source>
        <dbReference type="EMBL" id="PZN81959.1"/>
    </source>
</evidence>
<accession>A0A2W4RJV7</accession>
<name>A0A2W4RJV7_9GAMM</name>
<comment type="similarity">
    <text evidence="2">Belongs to the histone-like protein H-NS family.</text>
</comment>
<dbReference type="GO" id="GO:0003681">
    <property type="term" value="F:bent DNA binding"/>
    <property type="evidence" value="ECO:0007669"/>
    <property type="project" value="TreeGrafter"/>
</dbReference>
<dbReference type="Gene3D" id="4.10.430.10">
    <property type="entry name" value="Histone-like protein H-NS, C-terminal domain"/>
    <property type="match status" value="1"/>
</dbReference>
<protein>
    <submittedName>
        <fullName evidence="7">Histone</fullName>
    </submittedName>
</protein>
<evidence type="ECO:0000256" key="4">
    <source>
        <dbReference type="ARBA" id="ARBA00023125"/>
    </source>
</evidence>
<comment type="caution">
    <text evidence="7">The sequence shown here is derived from an EMBL/GenBank/DDBJ whole genome shotgun (WGS) entry which is preliminary data.</text>
</comment>